<organism evidence="2 3">
    <name type="scientific">Cajanus cajan</name>
    <name type="common">Pigeon pea</name>
    <name type="synonym">Cajanus indicus</name>
    <dbReference type="NCBI Taxonomy" id="3821"/>
    <lineage>
        <taxon>Eukaryota</taxon>
        <taxon>Viridiplantae</taxon>
        <taxon>Streptophyta</taxon>
        <taxon>Embryophyta</taxon>
        <taxon>Tracheophyta</taxon>
        <taxon>Spermatophyta</taxon>
        <taxon>Magnoliopsida</taxon>
        <taxon>eudicotyledons</taxon>
        <taxon>Gunneridae</taxon>
        <taxon>Pentapetalae</taxon>
        <taxon>rosids</taxon>
        <taxon>fabids</taxon>
        <taxon>Fabales</taxon>
        <taxon>Fabaceae</taxon>
        <taxon>Papilionoideae</taxon>
        <taxon>50 kb inversion clade</taxon>
        <taxon>NPAAA clade</taxon>
        <taxon>indigoferoid/millettioid clade</taxon>
        <taxon>Phaseoleae</taxon>
        <taxon>Cajanus</taxon>
    </lineage>
</organism>
<keyword evidence="1" id="KW-0812">Transmembrane</keyword>
<dbReference type="AlphaFoldDB" id="A0A151S4P7"/>
<name>A0A151S4P7_CAJCA</name>
<evidence type="ECO:0000313" key="2">
    <source>
        <dbReference type="EMBL" id="KYP49727.1"/>
    </source>
</evidence>
<reference evidence="2" key="1">
    <citation type="journal article" date="2012" name="Nat. Biotechnol.">
        <title>Draft genome sequence of pigeonpea (Cajanus cajan), an orphan legume crop of resource-poor farmers.</title>
        <authorList>
            <person name="Varshney R.K."/>
            <person name="Chen W."/>
            <person name="Li Y."/>
            <person name="Bharti A.K."/>
            <person name="Saxena R.K."/>
            <person name="Schlueter J.A."/>
            <person name="Donoghue M.T."/>
            <person name="Azam S."/>
            <person name="Fan G."/>
            <person name="Whaley A.M."/>
            <person name="Farmer A.D."/>
            <person name="Sheridan J."/>
            <person name="Iwata A."/>
            <person name="Tuteja R."/>
            <person name="Penmetsa R.V."/>
            <person name="Wu W."/>
            <person name="Upadhyaya H.D."/>
            <person name="Yang S.P."/>
            <person name="Shah T."/>
            <person name="Saxena K.B."/>
            <person name="Michael T."/>
            <person name="McCombie W.R."/>
            <person name="Yang B."/>
            <person name="Zhang G."/>
            <person name="Yang H."/>
            <person name="Wang J."/>
            <person name="Spillane C."/>
            <person name="Cook D.R."/>
            <person name="May G.D."/>
            <person name="Xu X."/>
            <person name="Jackson S.A."/>
        </authorList>
    </citation>
    <scope>NUCLEOTIDE SEQUENCE [LARGE SCALE GENOMIC DNA]</scope>
</reference>
<keyword evidence="1" id="KW-0472">Membrane</keyword>
<evidence type="ECO:0000256" key="1">
    <source>
        <dbReference type="SAM" id="Phobius"/>
    </source>
</evidence>
<evidence type="ECO:0000313" key="3">
    <source>
        <dbReference type="Proteomes" id="UP000075243"/>
    </source>
</evidence>
<keyword evidence="3" id="KW-1185">Reference proteome</keyword>
<dbReference type="Proteomes" id="UP000075243">
    <property type="component" value="Unassembled WGS sequence"/>
</dbReference>
<accession>A0A151S4P7</accession>
<proteinExistence type="predicted"/>
<evidence type="ECO:0008006" key="4">
    <source>
        <dbReference type="Google" id="ProtNLM"/>
    </source>
</evidence>
<protein>
    <recommendedName>
        <fullName evidence="4">Reverse transcriptase domain-containing protein</fullName>
    </recommendedName>
</protein>
<keyword evidence="1" id="KW-1133">Transmembrane helix</keyword>
<feature type="transmembrane region" description="Helical" evidence="1">
    <location>
        <begin position="108"/>
        <end position="132"/>
    </location>
</feature>
<sequence>MLKGLRKGDPLTPFLYIIMAEGLTRLMRLRCFELASGLKTNFFKSCFGVVGIERSEVERFAHLLNCRLMEVPFMYMSISIGANPRLESTWRPIIGKIQKKLGSWKQSMLSMATRVCLIKFVLTSLPLFYLAFFKLSNKVAKQIVTI</sequence>
<dbReference type="Gramene" id="C.cajan_28244.t">
    <property type="protein sequence ID" value="C.cajan_28244.t"/>
    <property type="gene ID" value="C.cajan_28244"/>
</dbReference>
<dbReference type="EMBL" id="KQ483470">
    <property type="protein sequence ID" value="KYP49727.1"/>
    <property type="molecule type" value="Genomic_DNA"/>
</dbReference>
<dbReference type="PANTHER" id="PTHR33116:SF78">
    <property type="entry name" value="OS12G0587133 PROTEIN"/>
    <property type="match status" value="1"/>
</dbReference>
<dbReference type="PANTHER" id="PTHR33116">
    <property type="entry name" value="REVERSE TRANSCRIPTASE ZINC-BINDING DOMAIN-CONTAINING PROTEIN-RELATED-RELATED"/>
    <property type="match status" value="1"/>
</dbReference>
<gene>
    <name evidence="2" type="ORF">KK1_028503</name>
</gene>